<name>A0A7M2YZU4_9ACTN</name>
<dbReference type="SUPFAM" id="SSF82784">
    <property type="entry name" value="OsmC-like"/>
    <property type="match status" value="1"/>
</dbReference>
<sequence length="148" mass="14868">MPRIVREAGITWEGNLARGAGTISAASSGAFGALPYSAATRIGVPEGKTSPEELLAAAHGGCFTMSLASELTKAGTPPERLDVRCVVTMDEVEGKGHQIVHSSLEARGVVPGCDDAAFAQAAEAADAGCPFSALIRASATVAVSASLA</sequence>
<dbReference type="InterPro" id="IPR015946">
    <property type="entry name" value="KH_dom-like_a/b"/>
</dbReference>
<evidence type="ECO:0000313" key="2">
    <source>
        <dbReference type="Proteomes" id="UP000254134"/>
    </source>
</evidence>
<dbReference type="EMBL" id="QQZY01000002">
    <property type="protein sequence ID" value="RDI75398.1"/>
    <property type="molecule type" value="Genomic_DNA"/>
</dbReference>
<protein>
    <submittedName>
        <fullName evidence="1">Peroxiredoxin, OsmC subfamily</fullName>
    </submittedName>
</protein>
<dbReference type="Gene3D" id="3.30.300.20">
    <property type="match status" value="1"/>
</dbReference>
<dbReference type="PANTHER" id="PTHR42830">
    <property type="entry name" value="OSMOTICALLY INDUCIBLE FAMILY PROTEIN"/>
    <property type="match status" value="1"/>
</dbReference>
<accession>A0A7M2YZU4</accession>
<comment type="caution">
    <text evidence="1">The sequence shown here is derived from an EMBL/GenBank/DDBJ whole genome shotgun (WGS) entry which is preliminary data.</text>
</comment>
<dbReference type="Pfam" id="PF02566">
    <property type="entry name" value="OsmC"/>
    <property type="match status" value="1"/>
</dbReference>
<dbReference type="RefSeq" id="WP_114795607.1">
    <property type="nucleotide sequence ID" value="NZ_QQZY01000002.1"/>
</dbReference>
<gene>
    <name evidence="1" type="ORF">Gocc_1196</name>
</gene>
<proteinExistence type="predicted"/>
<dbReference type="InterPro" id="IPR052707">
    <property type="entry name" value="OsmC_Ohr_Peroxiredoxin"/>
</dbReference>
<keyword evidence="2" id="KW-1185">Reference proteome</keyword>
<dbReference type="Proteomes" id="UP000254134">
    <property type="component" value="Unassembled WGS sequence"/>
</dbReference>
<reference evidence="1 2" key="1">
    <citation type="submission" date="2018-07" db="EMBL/GenBank/DDBJ databases">
        <title>High-quality-draft genome sequence of Gaiella occulta.</title>
        <authorList>
            <person name="Severino R."/>
            <person name="Froufe H.J.C."/>
            <person name="Rainey F.A."/>
            <person name="Barroso C."/>
            <person name="Albuquerque L."/>
            <person name="Lobo-Da-Cunha A."/>
            <person name="Da Costa M.S."/>
            <person name="Egas C."/>
        </authorList>
    </citation>
    <scope>NUCLEOTIDE SEQUENCE [LARGE SCALE GENOMIC DNA]</scope>
    <source>
        <strain evidence="1 2">F2-233</strain>
    </source>
</reference>
<evidence type="ECO:0000313" key="1">
    <source>
        <dbReference type="EMBL" id="RDI75398.1"/>
    </source>
</evidence>
<dbReference type="GO" id="GO:0004601">
    <property type="term" value="F:peroxidase activity"/>
    <property type="evidence" value="ECO:0007669"/>
    <property type="project" value="InterPro"/>
</dbReference>
<dbReference type="InterPro" id="IPR019904">
    <property type="entry name" value="Peroxiredoxin_OsmC"/>
</dbReference>
<dbReference type="AlphaFoldDB" id="A0A7M2YZU4"/>
<reference evidence="2" key="2">
    <citation type="journal article" date="2019" name="MicrobiologyOpen">
        <title>High-quality draft genome sequence of Gaiella occulta isolated from a 150 meter deep mineral water borehole and comparison with the genome sequences of other deep-branching lineages of the phylum Actinobacteria.</title>
        <authorList>
            <person name="Severino R."/>
            <person name="Froufe H.J.C."/>
            <person name="Barroso C."/>
            <person name="Albuquerque L."/>
            <person name="Lobo-da-Cunha A."/>
            <person name="da Costa M.S."/>
            <person name="Egas C."/>
        </authorList>
    </citation>
    <scope>NUCLEOTIDE SEQUENCE [LARGE SCALE GENOMIC DNA]</scope>
    <source>
        <strain evidence="2">F2-233</strain>
    </source>
</reference>
<dbReference type="InterPro" id="IPR003718">
    <property type="entry name" value="OsmC/Ohr_fam"/>
</dbReference>
<organism evidence="1 2">
    <name type="scientific">Gaiella occulta</name>
    <dbReference type="NCBI Taxonomy" id="1002870"/>
    <lineage>
        <taxon>Bacteria</taxon>
        <taxon>Bacillati</taxon>
        <taxon>Actinomycetota</taxon>
        <taxon>Thermoleophilia</taxon>
        <taxon>Gaiellales</taxon>
        <taxon>Gaiellaceae</taxon>
        <taxon>Gaiella</taxon>
    </lineage>
</organism>
<dbReference type="PANTHER" id="PTHR42830:SF1">
    <property type="entry name" value="OSMOTICALLY INDUCIBLE FAMILY PROTEIN"/>
    <property type="match status" value="1"/>
</dbReference>
<dbReference type="InterPro" id="IPR036102">
    <property type="entry name" value="OsmC/Ohrsf"/>
</dbReference>
<dbReference type="NCBIfam" id="TIGR03562">
    <property type="entry name" value="osmo_induc_OsmC"/>
    <property type="match status" value="1"/>
</dbReference>
<dbReference type="GO" id="GO:0006979">
    <property type="term" value="P:response to oxidative stress"/>
    <property type="evidence" value="ECO:0007669"/>
    <property type="project" value="InterPro"/>
</dbReference>
<dbReference type="OrthoDB" id="9807532at2"/>